<evidence type="ECO:0000313" key="2">
    <source>
        <dbReference type="Proteomes" id="UP001321760"/>
    </source>
</evidence>
<reference evidence="1" key="1">
    <citation type="journal article" date="2023" name="Mol. Phylogenet. Evol.">
        <title>Genome-scale phylogeny and comparative genomics of the fungal order Sordariales.</title>
        <authorList>
            <person name="Hensen N."/>
            <person name="Bonometti L."/>
            <person name="Westerberg I."/>
            <person name="Brannstrom I.O."/>
            <person name="Guillou S."/>
            <person name="Cros-Aarteil S."/>
            <person name="Calhoun S."/>
            <person name="Haridas S."/>
            <person name="Kuo A."/>
            <person name="Mondo S."/>
            <person name="Pangilinan J."/>
            <person name="Riley R."/>
            <person name="LaButti K."/>
            <person name="Andreopoulos B."/>
            <person name="Lipzen A."/>
            <person name="Chen C."/>
            <person name="Yan M."/>
            <person name="Daum C."/>
            <person name="Ng V."/>
            <person name="Clum A."/>
            <person name="Steindorff A."/>
            <person name="Ohm R.A."/>
            <person name="Martin F."/>
            <person name="Silar P."/>
            <person name="Natvig D.O."/>
            <person name="Lalanne C."/>
            <person name="Gautier V."/>
            <person name="Ament-Velasquez S.L."/>
            <person name="Kruys A."/>
            <person name="Hutchinson M.I."/>
            <person name="Powell A.J."/>
            <person name="Barry K."/>
            <person name="Miller A.N."/>
            <person name="Grigoriev I.V."/>
            <person name="Debuchy R."/>
            <person name="Gladieux P."/>
            <person name="Hiltunen Thoren M."/>
            <person name="Johannesson H."/>
        </authorList>
    </citation>
    <scope>NUCLEOTIDE SEQUENCE</scope>
    <source>
        <strain evidence="1">PSN243</strain>
    </source>
</reference>
<proteinExistence type="predicted"/>
<sequence>MLGLEFSRERSTLTHIQAVQRTVYTLPNPTDAFEAICAEDEEARRFLEKCYSRGLSVYMVVGIHTFHDARVEKQGVVGEKVVQQVTVPVVGIAAAAAGGVPLVGLGDVLDVGVEVEGGRDEVEATAFFAPGEQVFGIEYRKVSYDWFVIGGDVASSARLKKKSAWECCWMRSGPPQPGEEAYAVEVDVSLEPDKDDIGAGCELVVMAGGQGVEQVFVFNS</sequence>
<evidence type="ECO:0000313" key="1">
    <source>
        <dbReference type="EMBL" id="KAK4443398.1"/>
    </source>
</evidence>
<comment type="caution">
    <text evidence="1">The sequence shown here is derived from an EMBL/GenBank/DDBJ whole genome shotgun (WGS) entry which is preliminary data.</text>
</comment>
<dbReference type="AlphaFoldDB" id="A0AAV9G7L4"/>
<gene>
    <name evidence="1" type="ORF">QBC34DRAFT_417218</name>
</gene>
<accession>A0AAV9G7L4</accession>
<keyword evidence="2" id="KW-1185">Reference proteome</keyword>
<dbReference type="EMBL" id="MU865994">
    <property type="protein sequence ID" value="KAK4443398.1"/>
    <property type="molecule type" value="Genomic_DNA"/>
</dbReference>
<protein>
    <submittedName>
        <fullName evidence="1">Uncharacterized protein</fullName>
    </submittedName>
</protein>
<organism evidence="1 2">
    <name type="scientific">Podospora aff. communis PSN243</name>
    <dbReference type="NCBI Taxonomy" id="3040156"/>
    <lineage>
        <taxon>Eukaryota</taxon>
        <taxon>Fungi</taxon>
        <taxon>Dikarya</taxon>
        <taxon>Ascomycota</taxon>
        <taxon>Pezizomycotina</taxon>
        <taxon>Sordariomycetes</taxon>
        <taxon>Sordariomycetidae</taxon>
        <taxon>Sordariales</taxon>
        <taxon>Podosporaceae</taxon>
        <taxon>Podospora</taxon>
    </lineage>
</organism>
<dbReference type="Proteomes" id="UP001321760">
    <property type="component" value="Unassembled WGS sequence"/>
</dbReference>
<name>A0AAV9G7L4_9PEZI</name>
<reference evidence="1" key="2">
    <citation type="submission" date="2023-05" db="EMBL/GenBank/DDBJ databases">
        <authorList>
            <consortium name="Lawrence Berkeley National Laboratory"/>
            <person name="Steindorff A."/>
            <person name="Hensen N."/>
            <person name="Bonometti L."/>
            <person name="Westerberg I."/>
            <person name="Brannstrom I.O."/>
            <person name="Guillou S."/>
            <person name="Cros-Aarteil S."/>
            <person name="Calhoun S."/>
            <person name="Haridas S."/>
            <person name="Kuo A."/>
            <person name="Mondo S."/>
            <person name="Pangilinan J."/>
            <person name="Riley R."/>
            <person name="Labutti K."/>
            <person name="Andreopoulos B."/>
            <person name="Lipzen A."/>
            <person name="Chen C."/>
            <person name="Yanf M."/>
            <person name="Daum C."/>
            <person name="Ng V."/>
            <person name="Clum A."/>
            <person name="Ohm R."/>
            <person name="Martin F."/>
            <person name="Silar P."/>
            <person name="Natvig D."/>
            <person name="Lalanne C."/>
            <person name="Gautier V."/>
            <person name="Ament-Velasquez S.L."/>
            <person name="Kruys A."/>
            <person name="Hutchinson M.I."/>
            <person name="Powell A.J."/>
            <person name="Barry K."/>
            <person name="Miller A.N."/>
            <person name="Grigoriev I.V."/>
            <person name="Debuchy R."/>
            <person name="Gladieux P."/>
            <person name="Thoren M.H."/>
            <person name="Johannesson H."/>
        </authorList>
    </citation>
    <scope>NUCLEOTIDE SEQUENCE</scope>
    <source>
        <strain evidence="1">PSN243</strain>
    </source>
</reference>